<dbReference type="InterPro" id="IPR015500">
    <property type="entry name" value="Peptidase_S8_subtilisin-rel"/>
</dbReference>
<feature type="active site" description="Charge relay system" evidence="9 10">
    <location>
        <position position="535"/>
    </location>
</feature>
<dbReference type="FunFam" id="3.30.70.80:FF:000003">
    <property type="entry name" value="Subtilisin-like protease SBT1.9"/>
    <property type="match status" value="1"/>
</dbReference>
<dbReference type="GO" id="GO:0006508">
    <property type="term" value="P:proteolysis"/>
    <property type="evidence" value="ECO:0007669"/>
    <property type="project" value="UniProtKB-KW"/>
</dbReference>
<keyword evidence="7 10" id="KW-0720">Serine protease</keyword>
<evidence type="ECO:0000256" key="5">
    <source>
        <dbReference type="ARBA" id="ARBA00022729"/>
    </source>
</evidence>
<dbReference type="Pfam" id="PF17766">
    <property type="entry name" value="fn3_6"/>
    <property type="match status" value="1"/>
</dbReference>
<dbReference type="InterPro" id="IPR000209">
    <property type="entry name" value="Peptidase_S8/S53_dom"/>
</dbReference>
<feature type="domain" description="Inhibitor I9" evidence="13">
    <location>
        <begin position="25"/>
        <end position="92"/>
    </location>
</feature>
<evidence type="ECO:0000256" key="1">
    <source>
        <dbReference type="ARBA" id="ARBA00004613"/>
    </source>
</evidence>
<evidence type="ECO:0000256" key="6">
    <source>
        <dbReference type="ARBA" id="ARBA00022801"/>
    </source>
</evidence>
<dbReference type="InterPro" id="IPR022398">
    <property type="entry name" value="Peptidase_S8_His-AS"/>
</dbReference>
<feature type="chain" id="PRO_5043877372" evidence="11">
    <location>
        <begin position="19"/>
        <end position="753"/>
    </location>
</feature>
<dbReference type="PANTHER" id="PTHR10795">
    <property type="entry name" value="PROPROTEIN CONVERTASE SUBTILISIN/KEXIN"/>
    <property type="match status" value="1"/>
</dbReference>
<dbReference type="Gene3D" id="3.40.50.200">
    <property type="entry name" value="Peptidase S8/S53 domain"/>
    <property type="match status" value="1"/>
</dbReference>
<dbReference type="PROSITE" id="PS51892">
    <property type="entry name" value="SUBTILASE"/>
    <property type="match status" value="1"/>
</dbReference>
<evidence type="ECO:0000256" key="2">
    <source>
        <dbReference type="ARBA" id="ARBA00011073"/>
    </source>
</evidence>
<organism evidence="15 16">
    <name type="scientific">Erythroxylum novogranatense</name>
    <dbReference type="NCBI Taxonomy" id="1862640"/>
    <lineage>
        <taxon>Eukaryota</taxon>
        <taxon>Viridiplantae</taxon>
        <taxon>Streptophyta</taxon>
        <taxon>Embryophyta</taxon>
        <taxon>Tracheophyta</taxon>
        <taxon>Spermatophyta</taxon>
        <taxon>Magnoliopsida</taxon>
        <taxon>eudicotyledons</taxon>
        <taxon>Gunneridae</taxon>
        <taxon>Pentapetalae</taxon>
        <taxon>rosids</taxon>
        <taxon>fabids</taxon>
        <taxon>Malpighiales</taxon>
        <taxon>Erythroxylaceae</taxon>
        <taxon>Erythroxylum</taxon>
    </lineage>
</organism>
<evidence type="ECO:0000256" key="9">
    <source>
        <dbReference type="PIRSR" id="PIRSR615500-1"/>
    </source>
</evidence>
<comment type="subcellular location">
    <subcellularLocation>
        <location evidence="1">Secreted</location>
    </subcellularLocation>
</comment>
<dbReference type="InterPro" id="IPR041469">
    <property type="entry name" value="Subtilisin-like_FN3"/>
</dbReference>
<dbReference type="Pfam" id="PF00082">
    <property type="entry name" value="Peptidase_S8"/>
    <property type="match status" value="1"/>
</dbReference>
<dbReference type="CDD" id="cd02120">
    <property type="entry name" value="PA_subtilisin_like"/>
    <property type="match status" value="1"/>
</dbReference>
<dbReference type="PRINTS" id="PR00723">
    <property type="entry name" value="SUBTILISIN"/>
</dbReference>
<dbReference type="GO" id="GO:0004252">
    <property type="term" value="F:serine-type endopeptidase activity"/>
    <property type="evidence" value="ECO:0007669"/>
    <property type="project" value="UniProtKB-UniRule"/>
</dbReference>
<dbReference type="EMBL" id="JAIWQS010000011">
    <property type="protein sequence ID" value="KAJ8751824.1"/>
    <property type="molecule type" value="Genomic_DNA"/>
</dbReference>
<keyword evidence="16" id="KW-1185">Reference proteome</keyword>
<dbReference type="InterPro" id="IPR045051">
    <property type="entry name" value="SBT"/>
</dbReference>
<feature type="domain" description="Subtilisin-like protease fibronectin type-III" evidence="14">
    <location>
        <begin position="647"/>
        <end position="749"/>
    </location>
</feature>
<evidence type="ECO:0000256" key="10">
    <source>
        <dbReference type="PROSITE-ProRule" id="PRU01240"/>
    </source>
</evidence>
<dbReference type="InterPro" id="IPR037045">
    <property type="entry name" value="S8pro/Inhibitor_I9_sf"/>
</dbReference>
<keyword evidence="6 10" id="KW-0378">Hydrolase</keyword>
<feature type="active site" description="Charge relay system" evidence="9 10">
    <location>
        <position position="137"/>
    </location>
</feature>
<keyword evidence="4 10" id="KW-0645">Protease</keyword>
<reference evidence="15 16" key="1">
    <citation type="submission" date="2021-09" db="EMBL/GenBank/DDBJ databases">
        <title>Genomic insights and catalytic innovation underlie evolution of tropane alkaloids biosynthesis.</title>
        <authorList>
            <person name="Wang Y.-J."/>
            <person name="Tian T."/>
            <person name="Huang J.-P."/>
            <person name="Huang S.-X."/>
        </authorList>
    </citation>
    <scope>NUCLEOTIDE SEQUENCE [LARGE SCALE GENOMIC DNA]</scope>
    <source>
        <strain evidence="15">KIB-2018</strain>
        <tissue evidence="15">Leaf</tissue>
    </source>
</reference>
<evidence type="ECO:0000259" key="13">
    <source>
        <dbReference type="Pfam" id="PF05922"/>
    </source>
</evidence>
<dbReference type="InterPro" id="IPR023828">
    <property type="entry name" value="Peptidase_S8_Ser-AS"/>
</dbReference>
<evidence type="ECO:0000256" key="11">
    <source>
        <dbReference type="SAM" id="SignalP"/>
    </source>
</evidence>
<evidence type="ECO:0000313" key="15">
    <source>
        <dbReference type="EMBL" id="KAJ8751824.1"/>
    </source>
</evidence>
<dbReference type="CDD" id="cd04852">
    <property type="entry name" value="Peptidases_S8_3"/>
    <property type="match status" value="1"/>
</dbReference>
<dbReference type="PROSITE" id="PS00138">
    <property type="entry name" value="SUBTILASE_SER"/>
    <property type="match status" value="1"/>
</dbReference>
<keyword evidence="3" id="KW-0964">Secreted</keyword>
<feature type="signal peptide" evidence="11">
    <location>
        <begin position="1"/>
        <end position="18"/>
    </location>
</feature>
<protein>
    <submittedName>
        <fullName evidence="15">Uncharacterized protein</fullName>
    </submittedName>
</protein>
<sequence>MLPLIIMLLSLGSSYVLSIGEELQTYIIHLDHSHKPESFLTHESWHRSIFQSAANLDGNGNDMFLYSYNHALHGFSARLTKSQLCEIEKSPAHLATHQESFGKLFTTHTPKFLGLNHDYGLWPNSSYGEGVIIGIVDTGIWPESESFQDMGMPPVPERWKGKCENGTAFSPSMCNKKLIGARSFSKSVLASGLNFSTEYASARDSVGHGTIISSIAAGNVVEGASYFGYAKGTAKGVAPRAHIAMYKVFVTAGNYTVVESDVLAAIDQAIADGVDILNLSLGFKRVRYFDDLIAIGSLSAVERGIFVVCAAGNDGAPNTTFNGAPWITDVGAGTVDRSFSAKMTLENGLVLDGISYYPSNIYIRNASLYYGKEHKSTSTCFTGELDPSVVHGKIVLCDSSSEIDIFVQLEELVRVGAYIGILITDQTVSAPLDYKIPSLILSTTYGALLKQNLYKGTTAEVKFLKFTSTKLGTKPAPQVAIFSARGPDPVSPGILRPDVIAPGFDILGAMIPIVPDMLLGKYEVVTDYALRSGTSASAPHVAGIAALLKKVHPEWSPAAIRSAIMTTTYLTDNTGSILRDQYTGVAATPLAFGAGHVNPNKAMDPGLIYEIGFQDYVNYLCGLGYTKNQVGAIIRQSRWNCSEKLNDLNHPSFVGIFRSGAESSRLKRFNRVMTSVGDDSAVYHAILEHVPSGMRIEVEPSTLSFHHKYEKKGFSVNLEIDENLTSGTELYAYLKWIDQHNHVVSSPIVALKS</sequence>
<dbReference type="Gene3D" id="3.30.70.80">
    <property type="entry name" value="Peptidase S8 propeptide/proteinase inhibitor I9"/>
    <property type="match status" value="1"/>
</dbReference>
<dbReference type="FunFam" id="3.40.50.200:FF:000006">
    <property type="entry name" value="Subtilisin-like protease SBT1.5"/>
    <property type="match status" value="1"/>
</dbReference>
<feature type="domain" description="Peptidase S8/S53" evidence="12">
    <location>
        <begin position="128"/>
        <end position="593"/>
    </location>
</feature>
<evidence type="ECO:0000259" key="12">
    <source>
        <dbReference type="Pfam" id="PF00082"/>
    </source>
</evidence>
<dbReference type="Proteomes" id="UP001159364">
    <property type="component" value="Linkage Group LG11"/>
</dbReference>
<dbReference type="InterPro" id="IPR036852">
    <property type="entry name" value="Peptidase_S8/S53_dom_sf"/>
</dbReference>
<evidence type="ECO:0000256" key="7">
    <source>
        <dbReference type="ARBA" id="ARBA00022825"/>
    </source>
</evidence>
<dbReference type="Gene3D" id="2.60.40.2310">
    <property type="match status" value="1"/>
</dbReference>
<dbReference type="Pfam" id="PF05922">
    <property type="entry name" value="Inhibitor_I9"/>
    <property type="match status" value="1"/>
</dbReference>
<comment type="similarity">
    <text evidence="2 10">Belongs to the peptidase S8 family.</text>
</comment>
<accession>A0AAV8SIC0</accession>
<comment type="caution">
    <text evidence="15">The sequence shown here is derived from an EMBL/GenBank/DDBJ whole genome shotgun (WGS) entry which is preliminary data.</text>
</comment>
<dbReference type="InterPro" id="IPR034197">
    <property type="entry name" value="Peptidases_S8_3"/>
</dbReference>
<dbReference type="AlphaFoldDB" id="A0AAV8SIC0"/>
<dbReference type="GO" id="GO:0009609">
    <property type="term" value="P:response to symbiotic bacterium"/>
    <property type="evidence" value="ECO:0007669"/>
    <property type="project" value="UniProtKB-ARBA"/>
</dbReference>
<evidence type="ECO:0000256" key="3">
    <source>
        <dbReference type="ARBA" id="ARBA00022525"/>
    </source>
</evidence>
<dbReference type="PROSITE" id="PS00137">
    <property type="entry name" value="SUBTILASE_HIS"/>
    <property type="match status" value="1"/>
</dbReference>
<keyword evidence="8" id="KW-0325">Glycoprotein</keyword>
<proteinExistence type="inferred from homology"/>
<dbReference type="Gene3D" id="3.50.30.30">
    <property type="match status" value="1"/>
</dbReference>
<evidence type="ECO:0000256" key="4">
    <source>
        <dbReference type="ARBA" id="ARBA00022670"/>
    </source>
</evidence>
<evidence type="ECO:0000313" key="16">
    <source>
        <dbReference type="Proteomes" id="UP001159364"/>
    </source>
</evidence>
<name>A0AAV8SIC0_9ROSI</name>
<evidence type="ECO:0000256" key="8">
    <source>
        <dbReference type="ARBA" id="ARBA00023180"/>
    </source>
</evidence>
<gene>
    <name evidence="15" type="ORF">K2173_026018</name>
</gene>
<keyword evidence="5 11" id="KW-0732">Signal</keyword>
<dbReference type="SUPFAM" id="SSF52743">
    <property type="entry name" value="Subtilisin-like"/>
    <property type="match status" value="1"/>
</dbReference>
<feature type="active site" description="Charge relay system" evidence="9 10">
    <location>
        <position position="208"/>
    </location>
</feature>
<dbReference type="GO" id="GO:0005576">
    <property type="term" value="C:extracellular region"/>
    <property type="evidence" value="ECO:0007669"/>
    <property type="project" value="UniProtKB-SubCell"/>
</dbReference>
<evidence type="ECO:0000259" key="14">
    <source>
        <dbReference type="Pfam" id="PF17766"/>
    </source>
</evidence>
<dbReference type="InterPro" id="IPR010259">
    <property type="entry name" value="S8pro/Inhibitor_I9"/>
</dbReference>